<evidence type="ECO:0000313" key="1">
    <source>
        <dbReference type="EMBL" id="KAH7920723.1"/>
    </source>
</evidence>
<dbReference type="EMBL" id="MU266562">
    <property type="protein sequence ID" value="KAH7920723.1"/>
    <property type="molecule type" value="Genomic_DNA"/>
</dbReference>
<reference evidence="1" key="1">
    <citation type="journal article" date="2021" name="New Phytol.">
        <title>Evolutionary innovations through gain and loss of genes in the ectomycorrhizal Boletales.</title>
        <authorList>
            <person name="Wu G."/>
            <person name="Miyauchi S."/>
            <person name="Morin E."/>
            <person name="Kuo A."/>
            <person name="Drula E."/>
            <person name="Varga T."/>
            <person name="Kohler A."/>
            <person name="Feng B."/>
            <person name="Cao Y."/>
            <person name="Lipzen A."/>
            <person name="Daum C."/>
            <person name="Hundley H."/>
            <person name="Pangilinan J."/>
            <person name="Johnson J."/>
            <person name="Barry K."/>
            <person name="LaButti K."/>
            <person name="Ng V."/>
            <person name="Ahrendt S."/>
            <person name="Min B."/>
            <person name="Choi I.G."/>
            <person name="Park H."/>
            <person name="Plett J.M."/>
            <person name="Magnuson J."/>
            <person name="Spatafora J.W."/>
            <person name="Nagy L.G."/>
            <person name="Henrissat B."/>
            <person name="Grigoriev I.V."/>
            <person name="Yang Z.L."/>
            <person name="Xu J."/>
            <person name="Martin F.M."/>
        </authorList>
    </citation>
    <scope>NUCLEOTIDE SEQUENCE</scope>
    <source>
        <strain evidence="1">KUC20120723A-06</strain>
    </source>
</reference>
<protein>
    <submittedName>
        <fullName evidence="1">Uncharacterized protein</fullName>
    </submittedName>
</protein>
<comment type="caution">
    <text evidence="1">The sequence shown here is derived from an EMBL/GenBank/DDBJ whole genome shotgun (WGS) entry which is preliminary data.</text>
</comment>
<sequence>MRACAGDLRLAFLALFSLGLPGALGVILPDAGMSSFDISFAFSSFAVFVLWYVSLHLKLITDDFPPFRFLFPFHGLLIHLLSSPLNIKRDAYSIYTCPNIFNARLGRICSILAHT</sequence>
<keyword evidence="2" id="KW-1185">Reference proteome</keyword>
<gene>
    <name evidence="1" type="ORF">BV22DRAFT_1039494</name>
</gene>
<proteinExistence type="predicted"/>
<evidence type="ECO:0000313" key="2">
    <source>
        <dbReference type="Proteomes" id="UP000790709"/>
    </source>
</evidence>
<dbReference type="Proteomes" id="UP000790709">
    <property type="component" value="Unassembled WGS sequence"/>
</dbReference>
<accession>A0ACB8B751</accession>
<organism evidence="1 2">
    <name type="scientific">Leucogyrophana mollusca</name>
    <dbReference type="NCBI Taxonomy" id="85980"/>
    <lineage>
        <taxon>Eukaryota</taxon>
        <taxon>Fungi</taxon>
        <taxon>Dikarya</taxon>
        <taxon>Basidiomycota</taxon>
        <taxon>Agaricomycotina</taxon>
        <taxon>Agaricomycetes</taxon>
        <taxon>Agaricomycetidae</taxon>
        <taxon>Boletales</taxon>
        <taxon>Boletales incertae sedis</taxon>
        <taxon>Leucogyrophana</taxon>
    </lineage>
</organism>
<name>A0ACB8B751_9AGAM</name>